<dbReference type="KEGG" id="wna:KA717_27725"/>
<reference evidence="1" key="1">
    <citation type="submission" date="2021-04" db="EMBL/GenBank/DDBJ databases">
        <title>Genome sequence of Woronichinia naegeliana from Washington state freshwater lake bloom.</title>
        <authorList>
            <person name="Dreher T.W."/>
        </authorList>
    </citation>
    <scope>NUCLEOTIDE SEQUENCE</scope>
    <source>
        <strain evidence="1">WA131</strain>
    </source>
</reference>
<organism evidence="1">
    <name type="scientific">Woronichinia naegeliana WA131</name>
    <dbReference type="NCBI Taxonomy" id="2824559"/>
    <lineage>
        <taxon>Bacteria</taxon>
        <taxon>Bacillati</taxon>
        <taxon>Cyanobacteriota</taxon>
        <taxon>Cyanophyceae</taxon>
        <taxon>Synechococcales</taxon>
        <taxon>Coelosphaeriaceae</taxon>
        <taxon>Woronichinia</taxon>
    </lineage>
</organism>
<gene>
    <name evidence="1" type="ORF">KA717_27725</name>
</gene>
<name>A0A977PUG9_9CYAN</name>
<dbReference type="Proteomes" id="UP001065613">
    <property type="component" value="Chromosome"/>
</dbReference>
<accession>A0A977PUG9</accession>
<protein>
    <submittedName>
        <fullName evidence="1">DUF4276 family protein</fullName>
    </submittedName>
</protein>
<evidence type="ECO:0000313" key="1">
    <source>
        <dbReference type="EMBL" id="UXE59544.1"/>
    </source>
</evidence>
<dbReference type="EMBL" id="CP073041">
    <property type="protein sequence ID" value="UXE59544.1"/>
    <property type="molecule type" value="Genomic_DNA"/>
</dbReference>
<proteinExistence type="predicted"/>
<dbReference type="AlphaFoldDB" id="A0A977PUG9"/>
<sequence>MKEIRYTLITDGSSDRALMPILNWLLMELGVNIPIQAAWADLARLPHPPKKLEDRIEKAIALYPCDLLFIHRDAEKETRQKRVSEIHQAVNLLKEDVKLPVVCVIPVKMTEAWLLIDEKAIREAAGNPKGSQSLNLPKPSTIEKLSDPKENLKALLELARGHSSRKSQKFLIARARIAELIDDFHPLKQLPAFMDLESELKQTLGDRGWISDLT</sequence>